<protein>
    <recommendedName>
        <fullName evidence="3">EF-hand domain-containing protein</fullName>
    </recommendedName>
</protein>
<feature type="compositionally biased region" description="Basic and acidic residues" evidence="2">
    <location>
        <begin position="100"/>
        <end position="109"/>
    </location>
</feature>
<sequence>MSMDEECSPTERQARQLYKLCDPENRGFLTREDLARLCEVLPFTEEQLDAVFTSLDQDGDEHLTYEEFLDGLGKLYWFFIDKQCPYLGSKPLTLDSGEEEPSRADSRDESEWEDSFKQSFQQLGESGLVNDIESIREVWKKLRNESPALLGEFEKLLTSLAKELTHSKTEYEGLEAALKKRINEHEEEVRHLYEEMETQIKQERERLLLQEKQKEREIRDSLEGRIKEKDKLLNEILRQQEEVGEHFDLLSTICTK</sequence>
<evidence type="ECO:0000313" key="4">
    <source>
        <dbReference type="EMBL" id="VDN09120.1"/>
    </source>
</evidence>
<dbReference type="InterPro" id="IPR011992">
    <property type="entry name" value="EF-hand-dom_pair"/>
</dbReference>
<evidence type="ECO:0000259" key="3">
    <source>
        <dbReference type="PROSITE" id="PS50222"/>
    </source>
</evidence>
<proteinExistence type="predicted"/>
<dbReference type="SMART" id="SM00054">
    <property type="entry name" value="EFh"/>
    <property type="match status" value="1"/>
</dbReference>
<keyword evidence="1" id="KW-0175">Coiled coil</keyword>
<dbReference type="OrthoDB" id="9989112at2759"/>
<dbReference type="Gene3D" id="1.10.238.10">
    <property type="entry name" value="EF-hand"/>
    <property type="match status" value="1"/>
</dbReference>
<keyword evidence="5" id="KW-1185">Reference proteome</keyword>
<dbReference type="GO" id="GO:0005509">
    <property type="term" value="F:calcium ion binding"/>
    <property type="evidence" value="ECO:0007669"/>
    <property type="project" value="InterPro"/>
</dbReference>
<dbReference type="SUPFAM" id="SSF47473">
    <property type="entry name" value="EF-hand"/>
    <property type="match status" value="1"/>
</dbReference>
<evidence type="ECO:0000256" key="1">
    <source>
        <dbReference type="SAM" id="Coils"/>
    </source>
</evidence>
<feature type="region of interest" description="Disordered" evidence="2">
    <location>
        <begin position="90"/>
        <end position="111"/>
    </location>
</feature>
<gene>
    <name evidence="4" type="ORF">DILT_LOCUS4951</name>
</gene>
<dbReference type="Proteomes" id="UP000281553">
    <property type="component" value="Unassembled WGS sequence"/>
</dbReference>
<evidence type="ECO:0000313" key="5">
    <source>
        <dbReference type="Proteomes" id="UP000281553"/>
    </source>
</evidence>
<feature type="coiled-coil region" evidence="1">
    <location>
        <begin position="168"/>
        <end position="239"/>
    </location>
</feature>
<reference evidence="4 5" key="1">
    <citation type="submission" date="2018-11" db="EMBL/GenBank/DDBJ databases">
        <authorList>
            <consortium name="Pathogen Informatics"/>
        </authorList>
    </citation>
    <scope>NUCLEOTIDE SEQUENCE [LARGE SCALE GENOMIC DNA]</scope>
</reference>
<evidence type="ECO:0000256" key="2">
    <source>
        <dbReference type="SAM" id="MobiDB-lite"/>
    </source>
</evidence>
<dbReference type="Pfam" id="PF13499">
    <property type="entry name" value="EF-hand_7"/>
    <property type="match status" value="1"/>
</dbReference>
<organism evidence="4 5">
    <name type="scientific">Dibothriocephalus latus</name>
    <name type="common">Fish tapeworm</name>
    <name type="synonym">Diphyllobothrium latum</name>
    <dbReference type="NCBI Taxonomy" id="60516"/>
    <lineage>
        <taxon>Eukaryota</taxon>
        <taxon>Metazoa</taxon>
        <taxon>Spiralia</taxon>
        <taxon>Lophotrochozoa</taxon>
        <taxon>Platyhelminthes</taxon>
        <taxon>Cestoda</taxon>
        <taxon>Eucestoda</taxon>
        <taxon>Diphyllobothriidea</taxon>
        <taxon>Diphyllobothriidae</taxon>
        <taxon>Dibothriocephalus</taxon>
    </lineage>
</organism>
<dbReference type="PROSITE" id="PS50222">
    <property type="entry name" value="EF_HAND_2"/>
    <property type="match status" value="1"/>
</dbReference>
<dbReference type="AlphaFoldDB" id="A0A3P7L6C6"/>
<feature type="domain" description="EF-hand" evidence="3">
    <location>
        <begin position="43"/>
        <end position="78"/>
    </location>
</feature>
<accession>A0A3P7L6C6</accession>
<dbReference type="InterPro" id="IPR002048">
    <property type="entry name" value="EF_hand_dom"/>
</dbReference>
<name>A0A3P7L6C6_DIBLA</name>
<dbReference type="CDD" id="cd00051">
    <property type="entry name" value="EFh"/>
    <property type="match status" value="1"/>
</dbReference>
<dbReference type="EMBL" id="UYRU01046427">
    <property type="protein sequence ID" value="VDN09120.1"/>
    <property type="molecule type" value="Genomic_DNA"/>
</dbReference>